<keyword evidence="4" id="KW-1185">Reference proteome</keyword>
<feature type="transmembrane region" description="Helical" evidence="2">
    <location>
        <begin position="119"/>
        <end position="141"/>
    </location>
</feature>
<feature type="transmembrane region" description="Helical" evidence="2">
    <location>
        <begin position="153"/>
        <end position="172"/>
    </location>
</feature>
<evidence type="ECO:0000256" key="2">
    <source>
        <dbReference type="SAM" id="Phobius"/>
    </source>
</evidence>
<protein>
    <submittedName>
        <fullName evidence="3">Uncharacterized protein</fullName>
    </submittedName>
</protein>
<proteinExistence type="predicted"/>
<keyword evidence="2" id="KW-0812">Transmembrane</keyword>
<reference evidence="3 4" key="1">
    <citation type="submission" date="2021-03" db="EMBL/GenBank/DDBJ databases">
        <authorList>
            <person name="Kanchanasin P."/>
            <person name="Saeng-In P."/>
            <person name="Phongsopitanun W."/>
            <person name="Yuki M."/>
            <person name="Kudo T."/>
            <person name="Ohkuma M."/>
            <person name="Tanasupawat S."/>
        </authorList>
    </citation>
    <scope>NUCLEOTIDE SEQUENCE [LARGE SCALE GENOMIC DNA]</scope>
    <source>
        <strain evidence="3 4">L46</strain>
    </source>
</reference>
<feature type="transmembrane region" description="Helical" evidence="2">
    <location>
        <begin position="218"/>
        <end position="238"/>
    </location>
</feature>
<comment type="caution">
    <text evidence="3">The sequence shown here is derived from an EMBL/GenBank/DDBJ whole genome shotgun (WGS) entry which is preliminary data.</text>
</comment>
<dbReference type="Proteomes" id="UP000666915">
    <property type="component" value="Unassembled WGS sequence"/>
</dbReference>
<keyword evidence="2" id="KW-0472">Membrane</keyword>
<evidence type="ECO:0000256" key="1">
    <source>
        <dbReference type="SAM" id="MobiDB-lite"/>
    </source>
</evidence>
<feature type="transmembrane region" description="Helical" evidence="2">
    <location>
        <begin position="85"/>
        <end position="107"/>
    </location>
</feature>
<evidence type="ECO:0000313" key="4">
    <source>
        <dbReference type="Proteomes" id="UP000666915"/>
    </source>
</evidence>
<accession>A0ABS3R0S9</accession>
<evidence type="ECO:0000313" key="3">
    <source>
        <dbReference type="EMBL" id="MBO2439686.1"/>
    </source>
</evidence>
<sequence>MLGIYADLPWSYAAGAGIALAAAHQLRGARRATTAAAPDAPTGNTSTGNTSAGNTSAGSAAAGGAAGPVPGRAPRVAGATGGRHFALAMAYSLLVFVPTSLFVAATHPQWATLQRTSHLSHGALTALAAGEAALTAAGFLVTRGLLVAGRIRWAACQVILATLLICLAVVHGPDGDGWKRFLSTDRADYRAFPPFLNVGDLGAITGHIADFLTSGLAAALYATGAVALGALGLIMGVLHQFGLTDAGADGPGPLRAALVAGFVGGGAAIVAVLTSALVDGLGWVALAAVVPVLWVAVVARGAFAAVVAADLALPAEQDA</sequence>
<organism evidence="3 4">
    <name type="scientific">Actinomadura nitritigenes</name>
    <dbReference type="NCBI Taxonomy" id="134602"/>
    <lineage>
        <taxon>Bacteria</taxon>
        <taxon>Bacillati</taxon>
        <taxon>Actinomycetota</taxon>
        <taxon>Actinomycetes</taxon>
        <taxon>Streptosporangiales</taxon>
        <taxon>Thermomonosporaceae</taxon>
        <taxon>Actinomadura</taxon>
    </lineage>
</organism>
<dbReference type="RefSeq" id="WP_208268105.1">
    <property type="nucleotide sequence ID" value="NZ_BAAAGM010000082.1"/>
</dbReference>
<feature type="transmembrane region" description="Helical" evidence="2">
    <location>
        <begin position="258"/>
        <end position="278"/>
    </location>
</feature>
<feature type="transmembrane region" description="Helical" evidence="2">
    <location>
        <begin position="284"/>
        <end position="313"/>
    </location>
</feature>
<name>A0ABS3R0S9_9ACTN</name>
<feature type="region of interest" description="Disordered" evidence="1">
    <location>
        <begin position="32"/>
        <end position="66"/>
    </location>
</feature>
<gene>
    <name evidence="3" type="ORF">J4557_19370</name>
</gene>
<keyword evidence="2" id="KW-1133">Transmembrane helix</keyword>
<dbReference type="EMBL" id="JAGEOK010000011">
    <property type="protein sequence ID" value="MBO2439686.1"/>
    <property type="molecule type" value="Genomic_DNA"/>
</dbReference>